<comment type="caution">
    <text evidence="14">The sequence shown here is derived from an EMBL/GenBank/DDBJ whole genome shotgun (WGS) entry which is preliminary data.</text>
</comment>
<keyword evidence="4 10" id="KW-0479">Metal-binding</keyword>
<keyword evidence="5 11" id="KW-0677">Repeat</keyword>
<dbReference type="GO" id="GO:0005737">
    <property type="term" value="C:cytoplasm"/>
    <property type="evidence" value="ECO:0007669"/>
    <property type="project" value="TreeGrafter"/>
</dbReference>
<protein>
    <recommendedName>
        <fullName evidence="3 11">Zinc finger CCCH domain-containing protein 14</fullName>
    </recommendedName>
</protein>
<keyword evidence="9 11" id="KW-0539">Nucleus</keyword>
<evidence type="ECO:0000256" key="7">
    <source>
        <dbReference type="ARBA" id="ARBA00022833"/>
    </source>
</evidence>
<dbReference type="GO" id="GO:0016607">
    <property type="term" value="C:nuclear speck"/>
    <property type="evidence" value="ECO:0007669"/>
    <property type="project" value="UniProtKB-SubCell"/>
</dbReference>
<comment type="function">
    <text evidence="11">RNA-binding protein involved in the biogenesis of circular RNAs (circRNAs), which are produced by back-splicing circularization of pre-mRNAs. Acts by binding to both exon-intron boundary and 3'-UTR of pre-mRNAs to promote circRNA biogenesis through dimerization and the association with the spliceosome.</text>
</comment>
<feature type="region of interest" description="Disordered" evidence="12">
    <location>
        <begin position="1"/>
        <end position="20"/>
    </location>
</feature>
<proteinExistence type="inferred from homology"/>
<sequence length="330" mass="36726">MVAHVGLPVGPQRKSTDPVTANTPHMVILVLFLKQQEELSRKRKAPVASSVVRVSRTLDEDSDDLDEDDAGYGGRGVSSRVSLPSKPERKPTLPPAKQANRNLILKAISEAQDSITKTTSFSSIPQRQTVPVAPRTRPTHRDEMGAAIQLVQEHLHSLAPQAYAPATLPQTRDPEDVMDTEIMDDAVPSKKQKVVERCKFWPVCKSGDECLYHHPTTQCKTFPNCKFGDKCLFVHPNCKYDARCSKPDCPFTHVSRRSSAAALPRPAAQPAKATNVCRFFPECKKVDCQFYHPKACRFAAMCKRAGCTFYHPTTSVPPRHALKWTKAQSR</sequence>
<feature type="zinc finger region" description="C3H1-type" evidence="10">
    <location>
        <begin position="214"/>
        <end position="238"/>
    </location>
</feature>
<accession>Q4RR53</accession>
<comment type="subcellular location">
    <subcellularLocation>
        <location evidence="1 11">Nucleus speckle</location>
    </subcellularLocation>
</comment>
<feature type="region of interest" description="Disordered" evidence="12">
    <location>
        <begin position="116"/>
        <end position="139"/>
    </location>
</feature>
<evidence type="ECO:0000259" key="13">
    <source>
        <dbReference type="PROSITE" id="PS50103"/>
    </source>
</evidence>
<dbReference type="PROSITE" id="PS50103">
    <property type="entry name" value="ZF_C3H1"/>
    <property type="match status" value="1"/>
</dbReference>
<comment type="similarity">
    <text evidence="2 11">Belongs to the ZC3H14 family.</text>
</comment>
<reference evidence="14" key="2">
    <citation type="submission" date="2004-02" db="EMBL/GenBank/DDBJ databases">
        <authorList>
            <consortium name="Genoscope"/>
            <consortium name="Whitehead Institute Centre for Genome Research"/>
        </authorList>
    </citation>
    <scope>NUCLEOTIDE SEQUENCE</scope>
</reference>
<dbReference type="Gene3D" id="4.10.1000.40">
    <property type="match status" value="1"/>
</dbReference>
<feature type="region of interest" description="Disordered" evidence="12">
    <location>
        <begin position="60"/>
        <end position="100"/>
    </location>
</feature>
<evidence type="ECO:0000256" key="6">
    <source>
        <dbReference type="ARBA" id="ARBA00022771"/>
    </source>
</evidence>
<dbReference type="GO" id="GO:0043488">
    <property type="term" value="P:regulation of mRNA stability"/>
    <property type="evidence" value="ECO:0007669"/>
    <property type="project" value="UniProtKB-UniRule"/>
</dbReference>
<dbReference type="AlphaFoldDB" id="Q4RR53"/>
<dbReference type="InterPro" id="IPR040366">
    <property type="entry name" value="Nab2/ZC3H14"/>
</dbReference>
<name>Q4RR53_TETNG</name>
<evidence type="ECO:0000256" key="8">
    <source>
        <dbReference type="ARBA" id="ARBA00022884"/>
    </source>
</evidence>
<evidence type="ECO:0000256" key="10">
    <source>
        <dbReference type="PROSITE-ProRule" id="PRU00723"/>
    </source>
</evidence>
<keyword evidence="8 11" id="KW-0694">RNA-binding</keyword>
<dbReference type="Pfam" id="PF14608">
    <property type="entry name" value="zf-CCCH_2"/>
    <property type="match status" value="5"/>
</dbReference>
<dbReference type="SMART" id="SM00356">
    <property type="entry name" value="ZnF_C3H1"/>
    <property type="match status" value="3"/>
</dbReference>
<keyword evidence="7 10" id="KW-0862">Zinc</keyword>
<feature type="compositionally biased region" description="Polar residues" evidence="12">
    <location>
        <begin position="116"/>
        <end position="129"/>
    </location>
</feature>
<dbReference type="OrthoDB" id="5589010at2759"/>
<dbReference type="PANTHER" id="PTHR14738:SF29">
    <property type="entry name" value="ZINC FINGER CCCH DOMAIN-CONTAINING PROTEIN 14"/>
    <property type="match status" value="1"/>
</dbReference>
<feature type="compositionally biased region" description="Acidic residues" evidence="12">
    <location>
        <begin position="60"/>
        <end position="70"/>
    </location>
</feature>
<evidence type="ECO:0000313" key="14">
    <source>
        <dbReference type="EMBL" id="CAG09129.1"/>
    </source>
</evidence>
<organism evidence="14">
    <name type="scientific">Tetraodon nigroviridis</name>
    <name type="common">Spotted green pufferfish</name>
    <name type="synonym">Chelonodon nigroviridis</name>
    <dbReference type="NCBI Taxonomy" id="99883"/>
    <lineage>
        <taxon>Eukaryota</taxon>
        <taxon>Metazoa</taxon>
        <taxon>Chordata</taxon>
        <taxon>Craniata</taxon>
        <taxon>Vertebrata</taxon>
        <taxon>Euteleostomi</taxon>
        <taxon>Actinopterygii</taxon>
        <taxon>Neopterygii</taxon>
        <taxon>Teleostei</taxon>
        <taxon>Neoteleostei</taxon>
        <taxon>Acanthomorphata</taxon>
        <taxon>Eupercaria</taxon>
        <taxon>Tetraodontiformes</taxon>
        <taxon>Tetradontoidea</taxon>
        <taxon>Tetraodontidae</taxon>
        <taxon>Tetraodon</taxon>
    </lineage>
</organism>
<evidence type="ECO:0000256" key="12">
    <source>
        <dbReference type="SAM" id="MobiDB-lite"/>
    </source>
</evidence>
<dbReference type="InterPro" id="IPR000571">
    <property type="entry name" value="Znf_CCCH"/>
</dbReference>
<evidence type="ECO:0000256" key="5">
    <source>
        <dbReference type="ARBA" id="ARBA00022737"/>
    </source>
</evidence>
<dbReference type="GO" id="GO:0008270">
    <property type="term" value="F:zinc ion binding"/>
    <property type="evidence" value="ECO:0007669"/>
    <property type="project" value="UniProtKB-KW"/>
</dbReference>
<dbReference type="GO" id="GO:0008143">
    <property type="term" value="F:poly(A) binding"/>
    <property type="evidence" value="ECO:0007669"/>
    <property type="project" value="UniProtKB-UniRule"/>
</dbReference>
<evidence type="ECO:0000256" key="3">
    <source>
        <dbReference type="ARBA" id="ARBA00015071"/>
    </source>
</evidence>
<dbReference type="PANTHER" id="PTHR14738">
    <property type="entry name" value="ZINC FINGER CCCH DOMAIN-CONTAINING PROTEIN 14"/>
    <property type="match status" value="1"/>
</dbReference>
<evidence type="ECO:0000256" key="11">
    <source>
        <dbReference type="RuleBase" id="RU369058"/>
    </source>
</evidence>
<dbReference type="FunFam" id="4.10.1000.30:FF:000001">
    <property type="entry name" value="Zinc finger CCCH domain-containing protein 14"/>
    <property type="match status" value="1"/>
</dbReference>
<dbReference type="KEGG" id="tng:GSTEN00030316G001"/>
<keyword evidence="6 10" id="KW-0863">Zinc-finger</keyword>
<evidence type="ECO:0000256" key="9">
    <source>
        <dbReference type="ARBA" id="ARBA00023242"/>
    </source>
</evidence>
<dbReference type="Gene3D" id="4.10.1000.30">
    <property type="match status" value="1"/>
</dbReference>
<gene>
    <name evidence="14" type="ORF">GSTENG00030316001</name>
</gene>
<feature type="non-terminal residue" evidence="14">
    <location>
        <position position="330"/>
    </location>
</feature>
<evidence type="ECO:0000256" key="2">
    <source>
        <dbReference type="ARBA" id="ARBA00008423"/>
    </source>
</evidence>
<feature type="domain" description="C3H1-type" evidence="13">
    <location>
        <begin position="214"/>
        <end position="238"/>
    </location>
</feature>
<reference evidence="14" key="1">
    <citation type="journal article" date="2004" name="Nature">
        <title>Genome duplication in the teleost fish Tetraodon nigroviridis reveals the early vertebrate proto-karyotype.</title>
        <authorList>
            <person name="Jaillon O."/>
            <person name="Aury J.-M."/>
            <person name="Brunet F."/>
            <person name="Petit J.-L."/>
            <person name="Stange-Thomann N."/>
            <person name="Mauceli E."/>
            <person name="Bouneau L."/>
            <person name="Fischer C."/>
            <person name="Ozouf-Costaz C."/>
            <person name="Bernot A."/>
            <person name="Nicaud S."/>
            <person name="Jaffe D."/>
            <person name="Fisher S."/>
            <person name="Lutfalla G."/>
            <person name="Dossat C."/>
            <person name="Segurens B."/>
            <person name="Dasilva C."/>
            <person name="Salanoubat M."/>
            <person name="Levy M."/>
            <person name="Boudet N."/>
            <person name="Castellano S."/>
            <person name="Anthouard V."/>
            <person name="Jubin C."/>
            <person name="Castelli V."/>
            <person name="Katinka M."/>
            <person name="Vacherie B."/>
            <person name="Biemont C."/>
            <person name="Skalli Z."/>
            <person name="Cattolico L."/>
            <person name="Poulain J."/>
            <person name="De Berardinis V."/>
            <person name="Cruaud C."/>
            <person name="Duprat S."/>
            <person name="Brottier P."/>
            <person name="Coutanceau J.-P."/>
            <person name="Gouzy J."/>
            <person name="Parra G."/>
            <person name="Lardier G."/>
            <person name="Chapple C."/>
            <person name="McKernan K.J."/>
            <person name="McEwan P."/>
            <person name="Bosak S."/>
            <person name="Kellis M."/>
            <person name="Volff J.-N."/>
            <person name="Guigo R."/>
            <person name="Zody M.C."/>
            <person name="Mesirov J."/>
            <person name="Lindblad-Toh K."/>
            <person name="Birren B."/>
            <person name="Nusbaum C."/>
            <person name="Kahn D."/>
            <person name="Robinson-Rechavi M."/>
            <person name="Laudet V."/>
            <person name="Schachter V."/>
            <person name="Quetier F."/>
            <person name="Saurin W."/>
            <person name="Scarpelli C."/>
            <person name="Wincker P."/>
            <person name="Lander E.S."/>
            <person name="Weissenbach J."/>
            <person name="Roest Crollius H."/>
        </authorList>
    </citation>
    <scope>NUCLEOTIDE SEQUENCE [LARGE SCALE GENOMIC DNA]</scope>
</reference>
<evidence type="ECO:0000256" key="4">
    <source>
        <dbReference type="ARBA" id="ARBA00022723"/>
    </source>
</evidence>
<dbReference type="FunFam" id="4.10.1000.40:FF:000006">
    <property type="entry name" value="Zinc finger CCCH domain-containing protein 14"/>
    <property type="match status" value="1"/>
</dbReference>
<evidence type="ECO:0000256" key="1">
    <source>
        <dbReference type="ARBA" id="ARBA00004324"/>
    </source>
</evidence>
<dbReference type="EMBL" id="CAAE01015003">
    <property type="protein sequence ID" value="CAG09129.1"/>
    <property type="molecule type" value="Genomic_DNA"/>
</dbReference>